<proteinExistence type="predicted"/>
<dbReference type="EMBL" id="KL197720">
    <property type="protein sequence ID" value="KDQ57183.1"/>
    <property type="molecule type" value="Genomic_DNA"/>
</dbReference>
<sequence length="166" mass="18776">MKAPMAKAAKIPQARAFKGRDMFVIRRGFTVRAGFDDERKPSRHLDISTMLLEAKQLQPATMYPSPASRVRQSRLNRKREPRSSLPDRWQAKADVDLIDRRPESVIRWKLSNAARISSGVEFVLKVIKSFVGGRSSPDLFQPSIEPTLWCNTVADVVAILTAILHH</sequence>
<feature type="compositionally biased region" description="Basic residues" evidence="1">
    <location>
        <begin position="71"/>
        <end position="80"/>
    </location>
</feature>
<evidence type="ECO:0000313" key="2">
    <source>
        <dbReference type="EMBL" id="KDQ57183.1"/>
    </source>
</evidence>
<accession>A0A067PQU0</accession>
<organism evidence="2 3">
    <name type="scientific">Jaapia argillacea MUCL 33604</name>
    <dbReference type="NCBI Taxonomy" id="933084"/>
    <lineage>
        <taxon>Eukaryota</taxon>
        <taxon>Fungi</taxon>
        <taxon>Dikarya</taxon>
        <taxon>Basidiomycota</taxon>
        <taxon>Agaricomycotina</taxon>
        <taxon>Agaricomycetes</taxon>
        <taxon>Agaricomycetidae</taxon>
        <taxon>Jaapiales</taxon>
        <taxon>Jaapiaceae</taxon>
        <taxon>Jaapia</taxon>
    </lineage>
</organism>
<reference evidence="3" key="1">
    <citation type="journal article" date="2014" name="Proc. Natl. Acad. Sci. U.S.A.">
        <title>Extensive sampling of basidiomycete genomes demonstrates inadequacy of the white-rot/brown-rot paradigm for wood decay fungi.</title>
        <authorList>
            <person name="Riley R."/>
            <person name="Salamov A.A."/>
            <person name="Brown D.W."/>
            <person name="Nagy L.G."/>
            <person name="Floudas D."/>
            <person name="Held B.W."/>
            <person name="Levasseur A."/>
            <person name="Lombard V."/>
            <person name="Morin E."/>
            <person name="Otillar R."/>
            <person name="Lindquist E.A."/>
            <person name="Sun H."/>
            <person name="LaButti K.M."/>
            <person name="Schmutz J."/>
            <person name="Jabbour D."/>
            <person name="Luo H."/>
            <person name="Baker S.E."/>
            <person name="Pisabarro A.G."/>
            <person name="Walton J.D."/>
            <person name="Blanchette R.A."/>
            <person name="Henrissat B."/>
            <person name="Martin F."/>
            <person name="Cullen D."/>
            <person name="Hibbett D.S."/>
            <person name="Grigoriev I.V."/>
        </authorList>
    </citation>
    <scope>NUCLEOTIDE SEQUENCE [LARGE SCALE GENOMIC DNA]</scope>
    <source>
        <strain evidence="3">MUCL 33604</strain>
    </source>
</reference>
<name>A0A067PQU0_9AGAM</name>
<protein>
    <submittedName>
        <fullName evidence="2">Uncharacterized protein</fullName>
    </submittedName>
</protein>
<feature type="region of interest" description="Disordered" evidence="1">
    <location>
        <begin position="60"/>
        <end position="86"/>
    </location>
</feature>
<dbReference type="HOGENOM" id="CLU_1602969_0_0_1"/>
<dbReference type="AlphaFoldDB" id="A0A067PQU0"/>
<evidence type="ECO:0000313" key="3">
    <source>
        <dbReference type="Proteomes" id="UP000027265"/>
    </source>
</evidence>
<dbReference type="InParanoid" id="A0A067PQU0"/>
<keyword evidence="3" id="KW-1185">Reference proteome</keyword>
<gene>
    <name evidence="2" type="ORF">JAAARDRAFT_286752</name>
</gene>
<dbReference type="Proteomes" id="UP000027265">
    <property type="component" value="Unassembled WGS sequence"/>
</dbReference>
<evidence type="ECO:0000256" key="1">
    <source>
        <dbReference type="SAM" id="MobiDB-lite"/>
    </source>
</evidence>